<comment type="subcellular location">
    <subcellularLocation>
        <location evidence="1">Cell membrane</location>
        <topology evidence="1">Multi-pass membrane protein</topology>
    </subcellularLocation>
</comment>
<evidence type="ECO:0000313" key="9">
    <source>
        <dbReference type="Proteomes" id="UP000540568"/>
    </source>
</evidence>
<keyword evidence="5 6" id="KW-0472">Membrane</keyword>
<feature type="transmembrane region" description="Helical" evidence="6">
    <location>
        <begin position="127"/>
        <end position="146"/>
    </location>
</feature>
<evidence type="ECO:0000256" key="3">
    <source>
        <dbReference type="ARBA" id="ARBA00022692"/>
    </source>
</evidence>
<evidence type="ECO:0000259" key="7">
    <source>
        <dbReference type="Pfam" id="PF00482"/>
    </source>
</evidence>
<gene>
    <name evidence="8" type="ORF">FHX71_000343</name>
</gene>
<evidence type="ECO:0000256" key="2">
    <source>
        <dbReference type="ARBA" id="ARBA00022475"/>
    </source>
</evidence>
<dbReference type="InterPro" id="IPR042094">
    <property type="entry name" value="T2SS_GspF_sf"/>
</dbReference>
<dbReference type="Pfam" id="PF00482">
    <property type="entry name" value="T2SSF"/>
    <property type="match status" value="1"/>
</dbReference>
<dbReference type="EMBL" id="JACGWV010000001">
    <property type="protein sequence ID" value="MBA8806401.1"/>
    <property type="molecule type" value="Genomic_DNA"/>
</dbReference>
<evidence type="ECO:0000256" key="6">
    <source>
        <dbReference type="SAM" id="Phobius"/>
    </source>
</evidence>
<dbReference type="Proteomes" id="UP000540568">
    <property type="component" value="Unassembled WGS sequence"/>
</dbReference>
<evidence type="ECO:0000256" key="1">
    <source>
        <dbReference type="ARBA" id="ARBA00004651"/>
    </source>
</evidence>
<sequence>MTGWAAGALAGLGVALGVLVVLSRLRARAVSLDERLAPYLRPRDATSTLLREVSRTSAVVRLLGLHDIGARLERFGAPREQVRRRLDRAGSAESVDHFRARQVVWTVAGLAAGLGLALLLAATRGAAVVPLVALVIVAGGCGYVACDQALTLRVRRREERLLAELPTIAELLALAVAAGESPQAALERVASTARGELAGEIRRMIAEVRAGAPVTAALTALADRSGLPPLSRFAEGIVVALERGTPLADVLRAQARDVREAGRRSLLEAGGRKEILMMVPVVFLVLPVTVVFAVFPSLATLRIGL</sequence>
<feature type="transmembrane region" description="Helical" evidence="6">
    <location>
        <begin position="6"/>
        <end position="25"/>
    </location>
</feature>
<dbReference type="RefSeq" id="WP_182614137.1">
    <property type="nucleotide sequence ID" value="NZ_BAAATF010000002.1"/>
</dbReference>
<keyword evidence="3 6" id="KW-0812">Transmembrane</keyword>
<evidence type="ECO:0000256" key="4">
    <source>
        <dbReference type="ARBA" id="ARBA00022989"/>
    </source>
</evidence>
<organism evidence="8 9">
    <name type="scientific">Promicromonospora sukumoe</name>
    <dbReference type="NCBI Taxonomy" id="88382"/>
    <lineage>
        <taxon>Bacteria</taxon>
        <taxon>Bacillati</taxon>
        <taxon>Actinomycetota</taxon>
        <taxon>Actinomycetes</taxon>
        <taxon>Micrococcales</taxon>
        <taxon>Promicromonosporaceae</taxon>
        <taxon>Promicromonospora</taxon>
    </lineage>
</organism>
<protein>
    <submittedName>
        <fullName evidence="8">Tight adherence protein C</fullName>
    </submittedName>
</protein>
<proteinExistence type="predicted"/>
<dbReference type="Gene3D" id="1.20.81.30">
    <property type="entry name" value="Type II secretion system (T2SS), domain F"/>
    <property type="match status" value="1"/>
</dbReference>
<evidence type="ECO:0000256" key="5">
    <source>
        <dbReference type="ARBA" id="ARBA00023136"/>
    </source>
</evidence>
<keyword evidence="9" id="KW-1185">Reference proteome</keyword>
<dbReference type="PANTHER" id="PTHR35007">
    <property type="entry name" value="INTEGRAL MEMBRANE PROTEIN-RELATED"/>
    <property type="match status" value="1"/>
</dbReference>
<dbReference type="AlphaFoldDB" id="A0A7W3J4Y8"/>
<evidence type="ECO:0000313" key="8">
    <source>
        <dbReference type="EMBL" id="MBA8806401.1"/>
    </source>
</evidence>
<reference evidence="8 9" key="1">
    <citation type="submission" date="2020-07" db="EMBL/GenBank/DDBJ databases">
        <title>Sequencing the genomes of 1000 actinobacteria strains.</title>
        <authorList>
            <person name="Klenk H.-P."/>
        </authorList>
    </citation>
    <scope>NUCLEOTIDE SEQUENCE [LARGE SCALE GENOMIC DNA]</scope>
    <source>
        <strain evidence="8 9">DSM 44121</strain>
    </source>
</reference>
<comment type="caution">
    <text evidence="8">The sequence shown here is derived from an EMBL/GenBank/DDBJ whole genome shotgun (WGS) entry which is preliminary data.</text>
</comment>
<dbReference type="PANTHER" id="PTHR35007:SF2">
    <property type="entry name" value="PILUS ASSEMBLE PROTEIN"/>
    <property type="match status" value="1"/>
</dbReference>
<feature type="domain" description="Type II secretion system protein GspF" evidence="7">
    <location>
        <begin position="169"/>
        <end position="294"/>
    </location>
</feature>
<name>A0A7W3J4Y8_9MICO</name>
<dbReference type="InterPro" id="IPR018076">
    <property type="entry name" value="T2SS_GspF_dom"/>
</dbReference>
<feature type="transmembrane region" description="Helical" evidence="6">
    <location>
        <begin position="275"/>
        <end position="295"/>
    </location>
</feature>
<accession>A0A7W3J4Y8</accession>
<dbReference type="GO" id="GO:0005886">
    <property type="term" value="C:plasma membrane"/>
    <property type="evidence" value="ECO:0007669"/>
    <property type="project" value="UniProtKB-SubCell"/>
</dbReference>
<keyword evidence="4 6" id="KW-1133">Transmembrane helix</keyword>
<feature type="transmembrane region" description="Helical" evidence="6">
    <location>
        <begin position="103"/>
        <end position="121"/>
    </location>
</feature>
<keyword evidence="2" id="KW-1003">Cell membrane</keyword>